<dbReference type="EMBL" id="WKJJ01000005">
    <property type="protein sequence ID" value="MRV71852.1"/>
    <property type="molecule type" value="Genomic_DNA"/>
</dbReference>
<name>A0A7X2LTC5_9BURK</name>
<dbReference type="InterPro" id="IPR036412">
    <property type="entry name" value="HAD-like_sf"/>
</dbReference>
<proteinExistence type="predicted"/>
<organism evidence="1 2">
    <name type="scientific">Pseudoduganella rivuli</name>
    <dbReference type="NCBI Taxonomy" id="2666085"/>
    <lineage>
        <taxon>Bacteria</taxon>
        <taxon>Pseudomonadati</taxon>
        <taxon>Pseudomonadota</taxon>
        <taxon>Betaproteobacteria</taxon>
        <taxon>Burkholderiales</taxon>
        <taxon>Oxalobacteraceae</taxon>
        <taxon>Telluria group</taxon>
        <taxon>Pseudoduganella</taxon>
    </lineage>
</organism>
<evidence type="ECO:0000313" key="1">
    <source>
        <dbReference type="EMBL" id="MRV71852.1"/>
    </source>
</evidence>
<protein>
    <submittedName>
        <fullName evidence="1">HAD hydrolase-like protein</fullName>
    </submittedName>
</protein>
<dbReference type="SUPFAM" id="SSF56784">
    <property type="entry name" value="HAD-like"/>
    <property type="match status" value="1"/>
</dbReference>
<dbReference type="GO" id="GO:0016787">
    <property type="term" value="F:hydrolase activity"/>
    <property type="evidence" value="ECO:0007669"/>
    <property type="project" value="UniProtKB-KW"/>
</dbReference>
<dbReference type="AlphaFoldDB" id="A0A7X2LTC5"/>
<dbReference type="InterPro" id="IPR023214">
    <property type="entry name" value="HAD_sf"/>
</dbReference>
<comment type="caution">
    <text evidence="1">The sequence shown here is derived from an EMBL/GenBank/DDBJ whole genome shotgun (WGS) entry which is preliminary data.</text>
</comment>
<evidence type="ECO:0000313" key="2">
    <source>
        <dbReference type="Proteomes" id="UP000446768"/>
    </source>
</evidence>
<keyword evidence="2" id="KW-1185">Reference proteome</keyword>
<reference evidence="1 2" key="1">
    <citation type="submission" date="2019-11" db="EMBL/GenBank/DDBJ databases">
        <title>Novel species isolated from a subtropical stream in China.</title>
        <authorList>
            <person name="Lu H."/>
        </authorList>
    </citation>
    <scope>NUCLEOTIDE SEQUENCE [LARGE SCALE GENOMIC DNA]</scope>
    <source>
        <strain evidence="1 2">FT92W</strain>
    </source>
</reference>
<dbReference type="RefSeq" id="WP_154372835.1">
    <property type="nucleotide sequence ID" value="NZ_WKJJ01000005.1"/>
</dbReference>
<accession>A0A7X2LTC5</accession>
<gene>
    <name evidence="1" type="ORF">GJ700_08925</name>
</gene>
<dbReference type="Gene3D" id="3.40.50.1000">
    <property type="entry name" value="HAD superfamily/HAD-like"/>
    <property type="match status" value="1"/>
</dbReference>
<keyword evidence="1" id="KW-0378">Hydrolase</keyword>
<sequence>MANTVKAVFFDIGDTLGRYDPVTGTFKAFAGSAAMLAAARTQLGMRVGVITTLGNMNNAAGKALLHSAGLLQHIDPNGFVSERDNGGIAKPDPRIYRFAAEQVAVPVEQCLYVGENIVEVLGALSAGMQALLKPVPPGV</sequence>
<dbReference type="Pfam" id="PF00702">
    <property type="entry name" value="Hydrolase"/>
    <property type="match status" value="1"/>
</dbReference>
<dbReference type="Proteomes" id="UP000446768">
    <property type="component" value="Unassembled WGS sequence"/>
</dbReference>